<proteinExistence type="predicted"/>
<accession>A0A6C0C757</accession>
<dbReference type="EMBL" id="MN739355">
    <property type="protein sequence ID" value="QHT00388.1"/>
    <property type="molecule type" value="Genomic_DNA"/>
</dbReference>
<evidence type="ECO:0000313" key="1">
    <source>
        <dbReference type="EMBL" id="QHT00388.1"/>
    </source>
</evidence>
<organism evidence="1">
    <name type="scientific">viral metagenome</name>
    <dbReference type="NCBI Taxonomy" id="1070528"/>
    <lineage>
        <taxon>unclassified sequences</taxon>
        <taxon>metagenomes</taxon>
        <taxon>organismal metagenomes</taxon>
    </lineage>
</organism>
<protein>
    <submittedName>
        <fullName evidence="1">Uncharacterized protein</fullName>
    </submittedName>
</protein>
<sequence length="94" mass="11180">MSITTLHNFKFTNGHIFEIKFTDLPDTASKQHRFQWIMLLNDCRYDLSFLNMTPTTRKFKFTYGTVDLDFDNKSLKIQYEDNGEIISYPITENL</sequence>
<dbReference type="AlphaFoldDB" id="A0A6C0C757"/>
<name>A0A6C0C757_9ZZZZ</name>
<reference evidence="1" key="1">
    <citation type="journal article" date="2020" name="Nature">
        <title>Giant virus diversity and host interactions through global metagenomics.</title>
        <authorList>
            <person name="Schulz F."/>
            <person name="Roux S."/>
            <person name="Paez-Espino D."/>
            <person name="Jungbluth S."/>
            <person name="Walsh D.A."/>
            <person name="Denef V.J."/>
            <person name="McMahon K.D."/>
            <person name="Konstantinidis K.T."/>
            <person name="Eloe-Fadrosh E.A."/>
            <person name="Kyrpides N.C."/>
            <person name="Woyke T."/>
        </authorList>
    </citation>
    <scope>NUCLEOTIDE SEQUENCE</scope>
    <source>
        <strain evidence="1">GVMAG-M-3300020192-26</strain>
    </source>
</reference>